<protein>
    <submittedName>
        <fullName evidence="3">Uncharacterized protein</fullName>
    </submittedName>
</protein>
<comment type="caution">
    <text evidence="3">The sequence shown here is derived from an EMBL/GenBank/DDBJ whole genome shotgun (WGS) entry which is preliminary data.</text>
</comment>
<evidence type="ECO:0000256" key="1">
    <source>
        <dbReference type="SAM" id="MobiDB-lite"/>
    </source>
</evidence>
<organism evidence="3 4">
    <name type="scientific">Polarella glacialis</name>
    <name type="common">Dinoflagellate</name>
    <dbReference type="NCBI Taxonomy" id="89957"/>
    <lineage>
        <taxon>Eukaryota</taxon>
        <taxon>Sar</taxon>
        <taxon>Alveolata</taxon>
        <taxon>Dinophyceae</taxon>
        <taxon>Suessiales</taxon>
        <taxon>Suessiaceae</taxon>
        <taxon>Polarella</taxon>
    </lineage>
</organism>
<accession>A0A813LP02</accession>
<keyword evidence="5" id="KW-1185">Reference proteome</keyword>
<dbReference type="Proteomes" id="UP000654075">
    <property type="component" value="Unassembled WGS sequence"/>
</dbReference>
<dbReference type="EMBL" id="CAJNNW010036375">
    <property type="protein sequence ID" value="CAE8733733.1"/>
    <property type="molecule type" value="Genomic_DNA"/>
</dbReference>
<evidence type="ECO:0000313" key="3">
    <source>
        <dbReference type="EMBL" id="CAE8733733.1"/>
    </source>
</evidence>
<reference evidence="3" key="1">
    <citation type="submission" date="2021-02" db="EMBL/GenBank/DDBJ databases">
        <authorList>
            <person name="Dougan E. K."/>
            <person name="Rhodes N."/>
            <person name="Thang M."/>
            <person name="Chan C."/>
        </authorList>
    </citation>
    <scope>NUCLEOTIDE SEQUENCE</scope>
</reference>
<name>A0A813LP02_POLGL</name>
<feature type="region of interest" description="Disordered" evidence="1">
    <location>
        <begin position="1"/>
        <end position="35"/>
    </location>
</feature>
<sequence>MSVGVHSVRQERPAREHSVGVAWPTHSSVQRQEPSRASQKHLLLVASQKHLLLVELGGAPCPRTLLTRLVWHALMRGHVPDTAMLVSEGQALAQAELLCTLRASGRHTSSGHRAV</sequence>
<feature type="compositionally biased region" description="Basic and acidic residues" evidence="1">
    <location>
        <begin position="8"/>
        <end position="18"/>
    </location>
</feature>
<dbReference type="Proteomes" id="UP000626109">
    <property type="component" value="Unassembled WGS sequence"/>
</dbReference>
<gene>
    <name evidence="2" type="ORF">PGLA1383_LOCUS33087</name>
    <name evidence="3" type="ORF">PGLA2088_LOCUS46965</name>
</gene>
<evidence type="ECO:0000313" key="4">
    <source>
        <dbReference type="Proteomes" id="UP000626109"/>
    </source>
</evidence>
<dbReference type="EMBL" id="CAJNNV010025618">
    <property type="protein sequence ID" value="CAE8615371.1"/>
    <property type="molecule type" value="Genomic_DNA"/>
</dbReference>
<feature type="compositionally biased region" description="Polar residues" evidence="1">
    <location>
        <begin position="25"/>
        <end position="35"/>
    </location>
</feature>
<evidence type="ECO:0000313" key="2">
    <source>
        <dbReference type="EMBL" id="CAE8615371.1"/>
    </source>
</evidence>
<evidence type="ECO:0000313" key="5">
    <source>
        <dbReference type="Proteomes" id="UP000654075"/>
    </source>
</evidence>
<proteinExistence type="predicted"/>
<dbReference type="AlphaFoldDB" id="A0A813LP02"/>